<keyword evidence="3 10" id="KW-0812">Transmembrane</keyword>
<evidence type="ECO:0000259" key="11">
    <source>
        <dbReference type="Pfam" id="PF09976"/>
    </source>
</evidence>
<dbReference type="InterPro" id="IPR026039">
    <property type="entry name" value="YfgM"/>
</dbReference>
<evidence type="ECO:0000313" key="12">
    <source>
        <dbReference type="EMBL" id="AZU03333.1"/>
    </source>
</evidence>
<comment type="subcellular location">
    <subcellularLocation>
        <location evidence="1">Cell membrane</location>
        <topology evidence="1">Single-pass type II membrane protein</topology>
    </subcellularLocation>
</comment>
<dbReference type="AlphaFoldDB" id="A0A3T0E7H7"/>
<keyword evidence="2" id="KW-1003">Cell membrane</keyword>
<evidence type="ECO:0000256" key="1">
    <source>
        <dbReference type="ARBA" id="ARBA00004401"/>
    </source>
</evidence>
<dbReference type="GO" id="GO:0005886">
    <property type="term" value="C:plasma membrane"/>
    <property type="evidence" value="ECO:0007669"/>
    <property type="project" value="UniProtKB-SubCell"/>
</dbReference>
<dbReference type="PANTHER" id="PTHR38035">
    <property type="entry name" value="UPF0070 PROTEIN YFGM"/>
    <property type="match status" value="1"/>
</dbReference>
<feature type="transmembrane region" description="Helical" evidence="10">
    <location>
        <begin position="24"/>
        <end position="45"/>
    </location>
</feature>
<dbReference type="Proteomes" id="UP000286954">
    <property type="component" value="Chromosome"/>
</dbReference>
<protein>
    <recommendedName>
        <fullName evidence="8">Ancillary SecYEG translocon subunit</fullName>
    </recommendedName>
</protein>
<accession>A0A3T0E7H7</accession>
<comment type="similarity">
    <text evidence="7">Belongs to the YfgM family.</text>
</comment>
<evidence type="ECO:0000256" key="5">
    <source>
        <dbReference type="ARBA" id="ARBA00023136"/>
    </source>
</evidence>
<keyword evidence="4 10" id="KW-1133">Transmembrane helix</keyword>
<dbReference type="OrthoDB" id="7173339at2"/>
<gene>
    <name evidence="12" type="ORF">X907_0789</name>
</gene>
<feature type="domain" description="Ancillary SecYEG translocon subunit/Cell division coordinator CpoB TPR" evidence="11">
    <location>
        <begin position="22"/>
        <end position="196"/>
    </location>
</feature>
<dbReference type="PANTHER" id="PTHR38035:SF1">
    <property type="entry name" value="ANCILLARY SECYEG TRANSLOCON SUBUNIT"/>
    <property type="match status" value="1"/>
</dbReference>
<dbReference type="Pfam" id="PF09976">
    <property type="entry name" value="TPR_21"/>
    <property type="match status" value="1"/>
</dbReference>
<evidence type="ECO:0000256" key="2">
    <source>
        <dbReference type="ARBA" id="ARBA00022475"/>
    </source>
</evidence>
<dbReference type="KEGG" id="gak:X907_0789"/>
<feature type="compositionally biased region" description="Low complexity" evidence="9">
    <location>
        <begin position="231"/>
        <end position="243"/>
    </location>
</feature>
<dbReference type="RefSeq" id="WP_127565737.1">
    <property type="nucleotide sequence ID" value="NZ_BMFB01000002.1"/>
</dbReference>
<keyword evidence="5 10" id="KW-0472">Membrane</keyword>
<organism evidence="12 13">
    <name type="scientific">Glycocaulis alkaliphilus</name>
    <dbReference type="NCBI Taxonomy" id="1434191"/>
    <lineage>
        <taxon>Bacteria</taxon>
        <taxon>Pseudomonadati</taxon>
        <taxon>Pseudomonadota</taxon>
        <taxon>Alphaproteobacteria</taxon>
        <taxon>Maricaulales</taxon>
        <taxon>Maricaulaceae</taxon>
        <taxon>Glycocaulis</taxon>
    </lineage>
</organism>
<reference evidence="12 13" key="1">
    <citation type="submission" date="2016-12" db="EMBL/GenBank/DDBJ databases">
        <title>The genome of dimorphic prosthecate Glycocaulis alkaliphilus 6b-8t, isolated from crude oil dictates its adaptability in petroleum environments.</title>
        <authorList>
            <person name="Wu X.-L."/>
            <person name="Geng S."/>
        </authorList>
    </citation>
    <scope>NUCLEOTIDE SEQUENCE [LARGE SCALE GENOMIC DNA]</scope>
    <source>
        <strain evidence="12 13">6B-8</strain>
    </source>
</reference>
<evidence type="ECO:0000256" key="9">
    <source>
        <dbReference type="SAM" id="MobiDB-lite"/>
    </source>
</evidence>
<dbReference type="GO" id="GO:0044877">
    <property type="term" value="F:protein-containing complex binding"/>
    <property type="evidence" value="ECO:0007669"/>
    <property type="project" value="InterPro"/>
</dbReference>
<dbReference type="InterPro" id="IPR011990">
    <property type="entry name" value="TPR-like_helical_dom_sf"/>
</dbReference>
<feature type="compositionally biased region" description="Acidic residues" evidence="9">
    <location>
        <begin position="217"/>
        <end position="229"/>
    </location>
</feature>
<name>A0A3T0E7H7_9PROT</name>
<evidence type="ECO:0000256" key="4">
    <source>
        <dbReference type="ARBA" id="ARBA00022989"/>
    </source>
</evidence>
<dbReference type="InterPro" id="IPR018704">
    <property type="entry name" value="SecYEG/CpoB_TPR"/>
</dbReference>
<keyword evidence="6" id="KW-0143">Chaperone</keyword>
<evidence type="ECO:0000256" key="7">
    <source>
        <dbReference type="ARBA" id="ARBA00024197"/>
    </source>
</evidence>
<sequence>MVDVFDEVEEELRKERYMQMLRSWGPWVLGAAVAVIAGVAGYQGWRAWQDNESAQASTRFAEARTLHEAGQTEEAISAYALLASEGPRGYATLALLHQAALASEAGNNEEAARLYDEAVQRSPVALVRDLARYQSAVAGFDTLSSDDLALRLDPLVSGGSGFALLSRELIGAAALRDQRWAEARRHYEFVQLSIDASEAMRTRARDALAVIAREAPEEVPAEDSADEQVDAAGAAATPDTAEAATEEEDTVE</sequence>
<feature type="region of interest" description="Disordered" evidence="9">
    <location>
        <begin position="214"/>
        <end position="252"/>
    </location>
</feature>
<proteinExistence type="inferred from homology"/>
<keyword evidence="13" id="KW-1185">Reference proteome</keyword>
<evidence type="ECO:0000256" key="10">
    <source>
        <dbReference type="SAM" id="Phobius"/>
    </source>
</evidence>
<evidence type="ECO:0000256" key="3">
    <source>
        <dbReference type="ARBA" id="ARBA00022692"/>
    </source>
</evidence>
<evidence type="ECO:0000256" key="8">
    <source>
        <dbReference type="ARBA" id="ARBA00024235"/>
    </source>
</evidence>
<dbReference type="Gene3D" id="1.25.40.10">
    <property type="entry name" value="Tetratricopeptide repeat domain"/>
    <property type="match status" value="1"/>
</dbReference>
<evidence type="ECO:0000313" key="13">
    <source>
        <dbReference type="Proteomes" id="UP000286954"/>
    </source>
</evidence>
<dbReference type="EMBL" id="CP018911">
    <property type="protein sequence ID" value="AZU03333.1"/>
    <property type="molecule type" value="Genomic_DNA"/>
</dbReference>
<evidence type="ECO:0000256" key="6">
    <source>
        <dbReference type="ARBA" id="ARBA00023186"/>
    </source>
</evidence>